<sequence>MDLNFTDEQQMLKDMTREFLEAECPKALVRSMEHDDLGYPEELWSKMAELGWMGLVFP</sequence>
<dbReference type="Pfam" id="PF02771">
    <property type="entry name" value="Acyl-CoA_dh_N"/>
    <property type="match status" value="1"/>
</dbReference>
<dbReference type="Gene3D" id="1.10.540.10">
    <property type="entry name" value="Acyl-CoA dehydrogenase/oxidase, N-terminal domain"/>
    <property type="match status" value="1"/>
</dbReference>
<reference evidence="2" key="1">
    <citation type="submission" date="2018-05" db="EMBL/GenBank/DDBJ databases">
        <authorList>
            <person name="Lanie J.A."/>
            <person name="Ng W.-L."/>
            <person name="Kazmierczak K.M."/>
            <person name="Andrzejewski T.M."/>
            <person name="Davidsen T.M."/>
            <person name="Wayne K.J."/>
            <person name="Tettelin H."/>
            <person name="Glass J.I."/>
            <person name="Rusch D."/>
            <person name="Podicherti R."/>
            <person name="Tsui H.-C.T."/>
            <person name="Winkler M.E."/>
        </authorList>
    </citation>
    <scope>NUCLEOTIDE SEQUENCE</scope>
</reference>
<dbReference type="GO" id="GO:0050660">
    <property type="term" value="F:flavin adenine dinucleotide binding"/>
    <property type="evidence" value="ECO:0007669"/>
    <property type="project" value="InterPro"/>
</dbReference>
<organism evidence="2">
    <name type="scientific">marine metagenome</name>
    <dbReference type="NCBI Taxonomy" id="408172"/>
    <lineage>
        <taxon>unclassified sequences</taxon>
        <taxon>metagenomes</taxon>
        <taxon>ecological metagenomes</taxon>
    </lineage>
</organism>
<dbReference type="SUPFAM" id="SSF56645">
    <property type="entry name" value="Acyl-CoA dehydrogenase NM domain-like"/>
    <property type="match status" value="1"/>
</dbReference>
<accession>A0A383EM21</accession>
<proteinExistence type="predicted"/>
<feature type="non-terminal residue" evidence="2">
    <location>
        <position position="58"/>
    </location>
</feature>
<evidence type="ECO:0000259" key="1">
    <source>
        <dbReference type="Pfam" id="PF02771"/>
    </source>
</evidence>
<dbReference type="InterPro" id="IPR009100">
    <property type="entry name" value="AcylCoA_DH/oxidase_NM_dom_sf"/>
</dbReference>
<feature type="domain" description="Acyl-CoA dehydrogenase/oxidase N-terminal" evidence="1">
    <location>
        <begin position="6"/>
        <end position="58"/>
    </location>
</feature>
<gene>
    <name evidence="2" type="ORF">METZ01_LOCUS510169</name>
</gene>
<dbReference type="GO" id="GO:0016627">
    <property type="term" value="F:oxidoreductase activity, acting on the CH-CH group of donors"/>
    <property type="evidence" value="ECO:0007669"/>
    <property type="project" value="InterPro"/>
</dbReference>
<dbReference type="InterPro" id="IPR037069">
    <property type="entry name" value="AcylCoA_DH/ox_N_sf"/>
</dbReference>
<dbReference type="AlphaFoldDB" id="A0A383EM21"/>
<protein>
    <recommendedName>
        <fullName evidence="1">Acyl-CoA dehydrogenase/oxidase N-terminal domain-containing protein</fullName>
    </recommendedName>
</protein>
<dbReference type="EMBL" id="UINC01226717">
    <property type="protein sequence ID" value="SVE57315.1"/>
    <property type="molecule type" value="Genomic_DNA"/>
</dbReference>
<dbReference type="InterPro" id="IPR013786">
    <property type="entry name" value="AcylCoA_DH/ox_N"/>
</dbReference>
<evidence type="ECO:0000313" key="2">
    <source>
        <dbReference type="EMBL" id="SVE57315.1"/>
    </source>
</evidence>
<name>A0A383EM21_9ZZZZ</name>